<feature type="domain" description="Non-structural maintenance of chromosomes element 1 RING C4HC3-type" evidence="20">
    <location>
        <begin position="196"/>
        <end position="235"/>
    </location>
</feature>
<comment type="subcellular location">
    <subcellularLocation>
        <location evidence="3">Chromosome</location>
        <location evidence="3">Telomere</location>
    </subcellularLocation>
    <subcellularLocation>
        <location evidence="2 18">Nucleus</location>
    </subcellularLocation>
</comment>
<keyword evidence="12 18" id="KW-0833">Ubl conjugation pathway</keyword>
<evidence type="ECO:0000256" key="19">
    <source>
        <dbReference type="SAM" id="MobiDB-lite"/>
    </source>
</evidence>
<dbReference type="PANTHER" id="PTHR20973:SF0">
    <property type="entry name" value="NON-STRUCTURAL MAINTENANCE OF CHROMOSOMES ELEMENT 1 HOMOLOG"/>
    <property type="match status" value="1"/>
</dbReference>
<dbReference type="InterPro" id="IPR014857">
    <property type="entry name" value="Nse1_RING_C4HC3-type"/>
</dbReference>
<dbReference type="PANTHER" id="PTHR20973">
    <property type="entry name" value="NON-SMC ELEMENT 1-RELATED"/>
    <property type="match status" value="1"/>
</dbReference>
<sequence length="280" mass="31944">MSMHMRDSHRLFLQSFMSRGLLDAKEVRQLFKTVCLKFNEPTSDKEEDRKLQLLEFVRTINVNIRPFHMEIKKGVSEDEGVSYYCLVCTNESAITRLASDYTQSELEFFKKLVDQIVDNEGEIGSTSAVNIVDKLDKNMKKMSRQDAQVLLQKLESAKWILIHKGTGQVSLSTRCLLELEQYILDVYGAEDENLKCNMCNKLCIKGQSCDSCQTKLHLHCASRFFHNKDNPKCPNKNCGSPWPHQVPKKGPSGDTQSSQVPVASSSTEIIYNRKRKAPRS</sequence>
<keyword evidence="8 18" id="KW-0808">Transferase</keyword>
<evidence type="ECO:0000256" key="17">
    <source>
        <dbReference type="ARBA" id="ARBA00023242"/>
    </source>
</evidence>
<evidence type="ECO:0000256" key="9">
    <source>
        <dbReference type="ARBA" id="ARBA00022723"/>
    </source>
</evidence>
<keyword evidence="14" id="KW-0779">Telomere</keyword>
<evidence type="ECO:0000256" key="10">
    <source>
        <dbReference type="ARBA" id="ARBA00022763"/>
    </source>
</evidence>
<dbReference type="FunFam" id="3.90.1150.220:FF:000001">
    <property type="entry name" value="Non-structural maintenance of chromosomes element 1 homolog"/>
    <property type="match status" value="1"/>
</dbReference>
<protein>
    <recommendedName>
        <fullName evidence="6 18">Non-structural maintenance of chromosomes element 1 homolog</fullName>
        <ecNumber evidence="5 18">2.3.2.27</ecNumber>
    </recommendedName>
</protein>
<evidence type="ECO:0000256" key="8">
    <source>
        <dbReference type="ARBA" id="ARBA00022679"/>
    </source>
</evidence>
<dbReference type="GO" id="GO:0061630">
    <property type="term" value="F:ubiquitin protein ligase activity"/>
    <property type="evidence" value="ECO:0007669"/>
    <property type="project" value="UniProtKB-EC"/>
</dbReference>
<accession>A0A210PVY2</accession>
<dbReference type="Gene3D" id="3.90.1150.220">
    <property type="match status" value="1"/>
</dbReference>
<dbReference type="AlphaFoldDB" id="A0A210PVY2"/>
<comment type="caution">
    <text evidence="21">The sequence shown here is derived from an EMBL/GenBank/DDBJ whole genome shotgun (WGS) entry which is preliminary data.</text>
</comment>
<dbReference type="FunFam" id="1.10.10.10:FF:000270">
    <property type="entry name" value="Non-structural maintenance of chromosomes element 1 homolog"/>
    <property type="match status" value="1"/>
</dbReference>
<dbReference type="EC" id="2.3.2.27" evidence="5 18"/>
<evidence type="ECO:0000256" key="1">
    <source>
        <dbReference type="ARBA" id="ARBA00000900"/>
    </source>
</evidence>
<dbReference type="EMBL" id="NEDP02005458">
    <property type="protein sequence ID" value="OWF40634.1"/>
    <property type="molecule type" value="Genomic_DNA"/>
</dbReference>
<evidence type="ECO:0000256" key="12">
    <source>
        <dbReference type="ARBA" id="ARBA00022786"/>
    </source>
</evidence>
<dbReference type="Pfam" id="PF07574">
    <property type="entry name" value="SMC_Nse1"/>
    <property type="match status" value="1"/>
</dbReference>
<dbReference type="InterPro" id="IPR011513">
    <property type="entry name" value="Nse1"/>
</dbReference>
<evidence type="ECO:0000256" key="11">
    <source>
        <dbReference type="ARBA" id="ARBA00022771"/>
    </source>
</evidence>
<dbReference type="GO" id="GO:0000724">
    <property type="term" value="P:double-strand break repair via homologous recombination"/>
    <property type="evidence" value="ECO:0007669"/>
    <property type="project" value="TreeGrafter"/>
</dbReference>
<keyword evidence="11 18" id="KW-0863">Zinc-finger</keyword>
<evidence type="ECO:0000256" key="14">
    <source>
        <dbReference type="ARBA" id="ARBA00022895"/>
    </source>
</evidence>
<dbReference type="GO" id="GO:0030915">
    <property type="term" value="C:Smc5-Smc6 complex"/>
    <property type="evidence" value="ECO:0007669"/>
    <property type="project" value="UniProtKB-UniRule"/>
</dbReference>
<evidence type="ECO:0000256" key="13">
    <source>
        <dbReference type="ARBA" id="ARBA00022833"/>
    </source>
</evidence>
<comment type="similarity">
    <text evidence="4 18">Belongs to the NSE1 family.</text>
</comment>
<dbReference type="InterPro" id="IPR013083">
    <property type="entry name" value="Znf_RING/FYVE/PHD"/>
</dbReference>
<keyword evidence="15 18" id="KW-0233">DNA recombination</keyword>
<keyword evidence="16 18" id="KW-0234">DNA repair</keyword>
<dbReference type="Proteomes" id="UP000242188">
    <property type="component" value="Unassembled WGS sequence"/>
</dbReference>
<dbReference type="GO" id="GO:0008270">
    <property type="term" value="F:zinc ion binding"/>
    <property type="evidence" value="ECO:0007669"/>
    <property type="project" value="UniProtKB-KW"/>
</dbReference>
<evidence type="ECO:0000259" key="20">
    <source>
        <dbReference type="Pfam" id="PF08746"/>
    </source>
</evidence>
<gene>
    <name evidence="21" type="ORF">KP79_PYT02261</name>
</gene>
<evidence type="ECO:0000256" key="18">
    <source>
        <dbReference type="RuleBase" id="RU368018"/>
    </source>
</evidence>
<keyword evidence="22" id="KW-1185">Reference proteome</keyword>
<feature type="compositionally biased region" description="Polar residues" evidence="19">
    <location>
        <begin position="253"/>
        <end position="269"/>
    </location>
</feature>
<evidence type="ECO:0000313" key="21">
    <source>
        <dbReference type="EMBL" id="OWF40634.1"/>
    </source>
</evidence>
<keyword evidence="17 18" id="KW-0539">Nucleus</keyword>
<dbReference type="Gene3D" id="1.10.10.10">
    <property type="entry name" value="Winged helix-like DNA-binding domain superfamily/Winged helix DNA-binding domain"/>
    <property type="match status" value="1"/>
</dbReference>
<organism evidence="21 22">
    <name type="scientific">Mizuhopecten yessoensis</name>
    <name type="common">Japanese scallop</name>
    <name type="synonym">Patinopecten yessoensis</name>
    <dbReference type="NCBI Taxonomy" id="6573"/>
    <lineage>
        <taxon>Eukaryota</taxon>
        <taxon>Metazoa</taxon>
        <taxon>Spiralia</taxon>
        <taxon>Lophotrochozoa</taxon>
        <taxon>Mollusca</taxon>
        <taxon>Bivalvia</taxon>
        <taxon>Autobranchia</taxon>
        <taxon>Pteriomorphia</taxon>
        <taxon>Pectinida</taxon>
        <taxon>Pectinoidea</taxon>
        <taxon>Pectinidae</taxon>
        <taxon>Mizuhopecten</taxon>
    </lineage>
</organism>
<evidence type="ECO:0000256" key="4">
    <source>
        <dbReference type="ARBA" id="ARBA00010258"/>
    </source>
</evidence>
<comment type="subunit">
    <text evidence="18">Component of the Smc5-Smc6 complex.</text>
</comment>
<reference evidence="21 22" key="1">
    <citation type="journal article" date="2017" name="Nat. Ecol. Evol.">
        <title>Scallop genome provides insights into evolution of bilaterian karyotype and development.</title>
        <authorList>
            <person name="Wang S."/>
            <person name="Zhang J."/>
            <person name="Jiao W."/>
            <person name="Li J."/>
            <person name="Xun X."/>
            <person name="Sun Y."/>
            <person name="Guo X."/>
            <person name="Huan P."/>
            <person name="Dong B."/>
            <person name="Zhang L."/>
            <person name="Hu X."/>
            <person name="Sun X."/>
            <person name="Wang J."/>
            <person name="Zhao C."/>
            <person name="Wang Y."/>
            <person name="Wang D."/>
            <person name="Huang X."/>
            <person name="Wang R."/>
            <person name="Lv J."/>
            <person name="Li Y."/>
            <person name="Zhang Z."/>
            <person name="Liu B."/>
            <person name="Lu W."/>
            <person name="Hui Y."/>
            <person name="Liang J."/>
            <person name="Zhou Z."/>
            <person name="Hou R."/>
            <person name="Li X."/>
            <person name="Liu Y."/>
            <person name="Li H."/>
            <person name="Ning X."/>
            <person name="Lin Y."/>
            <person name="Zhao L."/>
            <person name="Xing Q."/>
            <person name="Dou J."/>
            <person name="Li Y."/>
            <person name="Mao J."/>
            <person name="Guo H."/>
            <person name="Dou H."/>
            <person name="Li T."/>
            <person name="Mu C."/>
            <person name="Jiang W."/>
            <person name="Fu Q."/>
            <person name="Fu X."/>
            <person name="Miao Y."/>
            <person name="Liu J."/>
            <person name="Yu Q."/>
            <person name="Li R."/>
            <person name="Liao H."/>
            <person name="Li X."/>
            <person name="Kong Y."/>
            <person name="Jiang Z."/>
            <person name="Chourrout D."/>
            <person name="Li R."/>
            <person name="Bao Z."/>
        </authorList>
    </citation>
    <scope>NUCLEOTIDE SEQUENCE [LARGE SCALE GENOMIC DNA]</scope>
    <source>
        <strain evidence="21 22">PY_sf001</strain>
    </source>
</reference>
<comment type="catalytic activity">
    <reaction evidence="1 18">
        <text>S-ubiquitinyl-[E2 ubiquitin-conjugating enzyme]-L-cysteine + [acceptor protein]-L-lysine = [E2 ubiquitin-conjugating enzyme]-L-cysteine + N(6)-ubiquitinyl-[acceptor protein]-L-lysine.</text>
        <dbReference type="EC" id="2.3.2.27"/>
    </reaction>
</comment>
<evidence type="ECO:0000256" key="2">
    <source>
        <dbReference type="ARBA" id="ARBA00004123"/>
    </source>
</evidence>
<dbReference type="Pfam" id="PF08746">
    <property type="entry name" value="zf-RING-like"/>
    <property type="match status" value="1"/>
</dbReference>
<dbReference type="STRING" id="6573.A0A210PVY2"/>
<evidence type="ECO:0000256" key="6">
    <source>
        <dbReference type="ARBA" id="ARBA00019422"/>
    </source>
</evidence>
<dbReference type="GO" id="GO:0000781">
    <property type="term" value="C:chromosome, telomeric region"/>
    <property type="evidence" value="ECO:0007669"/>
    <property type="project" value="UniProtKB-SubCell"/>
</dbReference>
<evidence type="ECO:0000256" key="7">
    <source>
        <dbReference type="ARBA" id="ARBA00022454"/>
    </source>
</evidence>
<proteinExistence type="inferred from homology"/>
<dbReference type="GO" id="GO:0005634">
    <property type="term" value="C:nucleus"/>
    <property type="evidence" value="ECO:0007669"/>
    <property type="project" value="UniProtKB-SubCell"/>
</dbReference>
<keyword evidence="7" id="KW-0158">Chromosome</keyword>
<dbReference type="OrthoDB" id="185455at2759"/>
<keyword evidence="10 18" id="KW-0227">DNA damage</keyword>
<dbReference type="CDD" id="cd16493">
    <property type="entry name" value="RING-CH-C4HC3_NSE1"/>
    <property type="match status" value="1"/>
</dbReference>
<evidence type="ECO:0000313" key="22">
    <source>
        <dbReference type="Proteomes" id="UP000242188"/>
    </source>
</evidence>
<feature type="region of interest" description="Disordered" evidence="19">
    <location>
        <begin position="237"/>
        <end position="280"/>
    </location>
</feature>
<evidence type="ECO:0000256" key="5">
    <source>
        <dbReference type="ARBA" id="ARBA00012483"/>
    </source>
</evidence>
<keyword evidence="13 18" id="KW-0862">Zinc</keyword>
<dbReference type="Gene3D" id="3.30.40.10">
    <property type="entry name" value="Zinc/RING finger domain, C3HC4 (zinc finger)"/>
    <property type="match status" value="1"/>
</dbReference>
<keyword evidence="9 18" id="KW-0479">Metal-binding</keyword>
<evidence type="ECO:0000256" key="15">
    <source>
        <dbReference type="ARBA" id="ARBA00023172"/>
    </source>
</evidence>
<dbReference type="InterPro" id="IPR036388">
    <property type="entry name" value="WH-like_DNA-bd_sf"/>
</dbReference>
<evidence type="ECO:0000256" key="16">
    <source>
        <dbReference type="ARBA" id="ARBA00023204"/>
    </source>
</evidence>
<evidence type="ECO:0000256" key="3">
    <source>
        <dbReference type="ARBA" id="ARBA00004574"/>
    </source>
</evidence>
<name>A0A210PVY2_MIZYE</name>